<organism evidence="1 2">
    <name type="scientific">Stutzerimonas tarimensis</name>
    <dbReference type="NCBI Taxonomy" id="1507735"/>
    <lineage>
        <taxon>Bacteria</taxon>
        <taxon>Pseudomonadati</taxon>
        <taxon>Pseudomonadota</taxon>
        <taxon>Gammaproteobacteria</taxon>
        <taxon>Pseudomonadales</taxon>
        <taxon>Pseudomonadaceae</taxon>
        <taxon>Stutzerimonas</taxon>
    </lineage>
</organism>
<protein>
    <recommendedName>
        <fullName evidence="3">Transmembrane protein</fullName>
    </recommendedName>
</protein>
<evidence type="ECO:0000313" key="1">
    <source>
        <dbReference type="EMBL" id="MFC3606198.1"/>
    </source>
</evidence>
<comment type="caution">
    <text evidence="1">The sequence shown here is derived from an EMBL/GenBank/DDBJ whole genome shotgun (WGS) entry which is preliminary data.</text>
</comment>
<gene>
    <name evidence="1" type="ORF">ACFOMF_00140</name>
</gene>
<evidence type="ECO:0000313" key="2">
    <source>
        <dbReference type="Proteomes" id="UP001595630"/>
    </source>
</evidence>
<evidence type="ECO:0008006" key="3">
    <source>
        <dbReference type="Google" id="ProtNLM"/>
    </source>
</evidence>
<accession>A0ABV7T153</accession>
<reference evidence="2" key="1">
    <citation type="journal article" date="2019" name="Int. J. Syst. Evol. Microbiol.">
        <title>The Global Catalogue of Microorganisms (GCM) 10K type strain sequencing project: providing services to taxonomists for standard genome sequencing and annotation.</title>
        <authorList>
            <consortium name="The Broad Institute Genomics Platform"/>
            <consortium name="The Broad Institute Genome Sequencing Center for Infectious Disease"/>
            <person name="Wu L."/>
            <person name="Ma J."/>
        </authorList>
    </citation>
    <scope>NUCLEOTIDE SEQUENCE [LARGE SCALE GENOMIC DNA]</scope>
    <source>
        <strain evidence="2">KCTC 42447</strain>
    </source>
</reference>
<keyword evidence="2" id="KW-1185">Reference proteome</keyword>
<sequence length="185" mass="20683">METPDTQRRRGRLQLLLILGLVIAPMVLASAMYHLRFWVPEGRSYHGELLADGRTLADLGITTDARHWQLLVTETGPCAEDCQTLVYLARQINIGLGREADRAGHALALTLPLAPEYAERLQREYPRLQHYPLDLQRYSGNASPGGAQLWVIDPHGNLVLRYDAKARGKAILGDLKQLLKLSRIG</sequence>
<name>A0ABV7T153_9GAMM</name>
<dbReference type="EMBL" id="JBHRXZ010000001">
    <property type="protein sequence ID" value="MFC3606198.1"/>
    <property type="molecule type" value="Genomic_DNA"/>
</dbReference>
<dbReference type="RefSeq" id="WP_386359957.1">
    <property type="nucleotide sequence ID" value="NZ_JBHRXZ010000001.1"/>
</dbReference>
<proteinExistence type="predicted"/>
<dbReference type="Proteomes" id="UP001595630">
    <property type="component" value="Unassembled WGS sequence"/>
</dbReference>